<dbReference type="Proteomes" id="UP000298714">
    <property type="component" value="Chromosome"/>
</dbReference>
<reference evidence="3" key="1">
    <citation type="submission" date="2019-04" db="EMBL/GenBank/DDBJ databases">
        <title>Complete genome sequence of Sphingomonas sp. W1-2-3.</title>
        <authorList>
            <person name="Im W.T."/>
        </authorList>
    </citation>
    <scope>NUCLEOTIDE SEQUENCE [LARGE SCALE GENOMIC DNA]</scope>
    <source>
        <strain evidence="3">W1-2-3</strain>
    </source>
</reference>
<dbReference type="Pfam" id="PF07791">
    <property type="entry name" value="Imm11"/>
    <property type="match status" value="1"/>
</dbReference>
<keyword evidence="3" id="KW-1185">Reference proteome</keyword>
<protein>
    <submittedName>
        <fullName evidence="2">DUF1629 domain-containing protein</fullName>
    </submittedName>
</protein>
<accession>A0A4D7C6U7</accession>
<evidence type="ECO:0000313" key="3">
    <source>
        <dbReference type="Proteomes" id="UP000298714"/>
    </source>
</evidence>
<gene>
    <name evidence="2" type="ORF">E6W36_08440</name>
</gene>
<dbReference type="AlphaFoldDB" id="A0A4D7C6U7"/>
<proteinExistence type="predicted"/>
<dbReference type="KEGG" id="hgn:E6W36_08440"/>
<name>A0A4D7C6U7_9SPHN</name>
<feature type="domain" description="Immunity MXAN-0049 protein" evidence="1">
    <location>
        <begin position="56"/>
        <end position="164"/>
    </location>
</feature>
<evidence type="ECO:0000259" key="1">
    <source>
        <dbReference type="Pfam" id="PF07791"/>
    </source>
</evidence>
<sequence length="187" mass="20544">MTVTTKPTKESAKPKPLRILDLSVRGGAVARGSLGIEWAGYFWGEDIHGDVTKSFSGANNITIPPGPYAPPPLQGRTTPDWHRVSARLSFAATDIDRALGLAPSDANPWLRETWLLSDAAKQALEAIDPDAFDFFAVETIIRAKGQHSPGPQMWFADVVRHIQCYVPDVPDEEAYTYYYGGNGKMLK</sequence>
<dbReference type="RefSeq" id="WP_222872358.1">
    <property type="nucleotide sequence ID" value="NZ_CP039704.1"/>
</dbReference>
<dbReference type="EMBL" id="CP039704">
    <property type="protein sequence ID" value="QCI79555.1"/>
    <property type="molecule type" value="Genomic_DNA"/>
</dbReference>
<organism evidence="2 3">
    <name type="scientific">Hankyongella ginsenosidimutans</name>
    <dbReference type="NCBI Taxonomy" id="1763828"/>
    <lineage>
        <taxon>Bacteria</taxon>
        <taxon>Pseudomonadati</taxon>
        <taxon>Pseudomonadota</taxon>
        <taxon>Alphaproteobacteria</taxon>
        <taxon>Sphingomonadales</taxon>
        <taxon>Sphingomonadaceae</taxon>
        <taxon>Hankyongella</taxon>
    </lineage>
</organism>
<dbReference type="InterPro" id="IPR012433">
    <property type="entry name" value="Imm11"/>
</dbReference>
<evidence type="ECO:0000313" key="2">
    <source>
        <dbReference type="EMBL" id="QCI79555.1"/>
    </source>
</evidence>